<gene>
    <name evidence="2" type="ORF">ACFFIO_00210</name>
</gene>
<keyword evidence="3" id="KW-1185">Reference proteome</keyword>
<name>A0ABV6F082_9MICC</name>
<sequence>MPPAQTMPPTKRTNGVGIAALVVGIIAILLSLIPVVGIIIGVAAVVLGIIGLVLKNRAKGMAIAGLILGAVAVIVSIIATVIAGAFINEVDQQMNTEHTIEYKATVSTGAASASYGTIEGQSTADFEGEWTESATVTGFDAASLTITGDPMAEDQELTCEIIVNGESVTTQTGTSIVTCSGSTMD</sequence>
<keyword evidence="1" id="KW-0812">Transmembrane</keyword>
<evidence type="ECO:0000313" key="3">
    <source>
        <dbReference type="Proteomes" id="UP001589766"/>
    </source>
</evidence>
<dbReference type="EMBL" id="JBHLWH010000001">
    <property type="protein sequence ID" value="MFC0246927.1"/>
    <property type="molecule type" value="Genomic_DNA"/>
</dbReference>
<evidence type="ECO:0000256" key="1">
    <source>
        <dbReference type="SAM" id="Phobius"/>
    </source>
</evidence>
<protein>
    <submittedName>
        <fullName evidence="2">DUF4190 domain-containing protein</fullName>
    </submittedName>
</protein>
<organism evidence="2 3">
    <name type="scientific">Citricoccus parietis</name>
    <dbReference type="NCBI Taxonomy" id="592307"/>
    <lineage>
        <taxon>Bacteria</taxon>
        <taxon>Bacillati</taxon>
        <taxon>Actinomycetota</taxon>
        <taxon>Actinomycetes</taxon>
        <taxon>Micrococcales</taxon>
        <taxon>Micrococcaceae</taxon>
        <taxon>Citricoccus</taxon>
    </lineage>
</organism>
<evidence type="ECO:0000313" key="2">
    <source>
        <dbReference type="EMBL" id="MFC0246927.1"/>
    </source>
</evidence>
<dbReference type="Proteomes" id="UP001589766">
    <property type="component" value="Unassembled WGS sequence"/>
</dbReference>
<reference evidence="2 3" key="1">
    <citation type="submission" date="2024-09" db="EMBL/GenBank/DDBJ databases">
        <authorList>
            <person name="Sun Q."/>
            <person name="Mori K."/>
        </authorList>
    </citation>
    <scope>NUCLEOTIDE SEQUENCE [LARGE SCALE GENOMIC DNA]</scope>
    <source>
        <strain evidence="2 3">CCM 7609</strain>
    </source>
</reference>
<keyword evidence="1" id="KW-1133">Transmembrane helix</keyword>
<keyword evidence="1" id="KW-0472">Membrane</keyword>
<dbReference type="InterPro" id="IPR038468">
    <property type="entry name" value="MmpS_C"/>
</dbReference>
<feature type="transmembrane region" description="Helical" evidence="1">
    <location>
        <begin position="65"/>
        <end position="87"/>
    </location>
</feature>
<accession>A0ABV6F082</accession>
<dbReference type="RefSeq" id="WP_378039722.1">
    <property type="nucleotide sequence ID" value="NZ_JBHLWH010000001.1"/>
</dbReference>
<dbReference type="Gene3D" id="2.60.40.2880">
    <property type="entry name" value="MmpS1-5, C-terminal soluble domain"/>
    <property type="match status" value="1"/>
</dbReference>
<proteinExistence type="predicted"/>
<feature type="transmembrane region" description="Helical" evidence="1">
    <location>
        <begin position="20"/>
        <end position="53"/>
    </location>
</feature>
<comment type="caution">
    <text evidence="2">The sequence shown here is derived from an EMBL/GenBank/DDBJ whole genome shotgun (WGS) entry which is preliminary data.</text>
</comment>